<sequence length="67" mass="7508">MPDGKLTYSSGNDKSYKICLGLALARVLKYIVSKLSRRRSLGLYLSNLFVNMLGLIITIIVTMLDKK</sequence>
<dbReference type="AlphaFoldDB" id="A0A4Q8L320"/>
<keyword evidence="1" id="KW-0812">Transmembrane</keyword>
<keyword evidence="1" id="KW-0472">Membrane</keyword>
<evidence type="ECO:0000256" key="1">
    <source>
        <dbReference type="SAM" id="Phobius"/>
    </source>
</evidence>
<organism evidence="2 3">
    <name type="scientific">Streptococcus parasuis</name>
    <dbReference type="NCBI Taxonomy" id="1501662"/>
    <lineage>
        <taxon>Bacteria</taxon>
        <taxon>Bacillati</taxon>
        <taxon>Bacillota</taxon>
        <taxon>Bacilli</taxon>
        <taxon>Lactobacillales</taxon>
        <taxon>Streptococcaceae</taxon>
        <taxon>Streptococcus</taxon>
    </lineage>
</organism>
<gene>
    <name evidence="2" type="ORF">EXW74_01765</name>
</gene>
<name>A0A4Q8L320_9STRE</name>
<feature type="transmembrane region" description="Helical" evidence="1">
    <location>
        <begin position="44"/>
        <end position="64"/>
    </location>
</feature>
<dbReference type="Proteomes" id="UP000291525">
    <property type="component" value="Unassembled WGS sequence"/>
</dbReference>
<keyword evidence="1" id="KW-1133">Transmembrane helix</keyword>
<accession>A0A4Q8L320</accession>
<comment type="caution">
    <text evidence="2">The sequence shown here is derived from an EMBL/GenBank/DDBJ whole genome shotgun (WGS) entry which is preliminary data.</text>
</comment>
<evidence type="ECO:0000313" key="2">
    <source>
        <dbReference type="EMBL" id="TAA14818.1"/>
    </source>
</evidence>
<proteinExistence type="predicted"/>
<evidence type="ECO:0000313" key="3">
    <source>
        <dbReference type="Proteomes" id="UP000291525"/>
    </source>
</evidence>
<dbReference type="EMBL" id="SHGT01000005">
    <property type="protein sequence ID" value="TAA14818.1"/>
    <property type="molecule type" value="Genomic_DNA"/>
</dbReference>
<reference evidence="2 3" key="1">
    <citation type="submission" date="2019-02" db="EMBL/GenBank/DDBJ databases">
        <title>First genome of the species Streptococcus parasuis.</title>
        <authorList>
            <person name="Stevens M.J.A."/>
            <person name="Stephan R."/>
        </authorList>
    </citation>
    <scope>NUCLEOTIDE SEQUENCE [LARGE SCALE GENOMIC DNA]</scope>
    <source>
        <strain evidence="2 3">4253</strain>
    </source>
</reference>
<protein>
    <submittedName>
        <fullName evidence="2">Uncharacterized protein</fullName>
    </submittedName>
</protein>